<dbReference type="Ensembl" id="ENSCATT00000006790.1">
    <property type="protein sequence ID" value="ENSCATP00000001310.1"/>
    <property type="gene ID" value="ENSCATG00000006208.1"/>
</dbReference>
<dbReference type="OMA" id="YEQICFQ"/>
<evidence type="ECO:0000313" key="2">
    <source>
        <dbReference type="Proteomes" id="UP000233060"/>
    </source>
</evidence>
<sequence length="90" mass="10410">MNLSSVNCHKPKFASPQAQTMFSKSNLVMYTVLSTFYEIFYFAKLTSSRSPRVILNSSLEKLYEQICFQFIYTPFMVGNHGSKDGRVLFF</sequence>
<dbReference type="Bgee" id="ENSCATG00000006208">
    <property type="expression patterns" value="Expressed in cerebellum and 12 other cell types or tissues"/>
</dbReference>
<reference evidence="1" key="2">
    <citation type="submission" date="2025-09" db="UniProtKB">
        <authorList>
            <consortium name="Ensembl"/>
        </authorList>
    </citation>
    <scope>IDENTIFICATION</scope>
</reference>
<dbReference type="GeneTree" id="ENSGT00910000147478"/>
<name>A0A2K5KKU4_CERAT</name>
<accession>A0A2K5KKU4</accession>
<protein>
    <submittedName>
        <fullName evidence="1">Uncharacterized protein</fullName>
    </submittedName>
</protein>
<proteinExistence type="predicted"/>
<dbReference type="AlphaFoldDB" id="A0A2K5KKU4"/>
<evidence type="ECO:0000313" key="1">
    <source>
        <dbReference type="Ensembl" id="ENSCATP00000001310.1"/>
    </source>
</evidence>
<keyword evidence="2" id="KW-1185">Reference proteome</keyword>
<dbReference type="Proteomes" id="UP000233060">
    <property type="component" value="Unassembled WGS sequence"/>
</dbReference>
<organism evidence="1 2">
    <name type="scientific">Cercocebus atys</name>
    <name type="common">Sooty mangabey</name>
    <name type="synonym">Cercocebus torquatus atys</name>
    <dbReference type="NCBI Taxonomy" id="9531"/>
    <lineage>
        <taxon>Eukaryota</taxon>
        <taxon>Metazoa</taxon>
        <taxon>Chordata</taxon>
        <taxon>Craniata</taxon>
        <taxon>Vertebrata</taxon>
        <taxon>Euteleostomi</taxon>
        <taxon>Mammalia</taxon>
        <taxon>Eutheria</taxon>
        <taxon>Euarchontoglires</taxon>
        <taxon>Primates</taxon>
        <taxon>Haplorrhini</taxon>
        <taxon>Catarrhini</taxon>
        <taxon>Cercopithecidae</taxon>
        <taxon>Cercopithecinae</taxon>
        <taxon>Cercocebus</taxon>
    </lineage>
</organism>
<reference evidence="1" key="1">
    <citation type="submission" date="2025-08" db="UniProtKB">
        <authorList>
            <consortium name="Ensembl"/>
        </authorList>
    </citation>
    <scope>IDENTIFICATION</scope>
</reference>